<comment type="caution">
    <text evidence="2">The sequence shown here is derived from an EMBL/GenBank/DDBJ whole genome shotgun (WGS) entry which is preliminary data.</text>
</comment>
<keyword evidence="1" id="KW-0472">Membrane</keyword>
<name>A0A1J5TGE1_9ZZZZ</name>
<gene>
    <name evidence="2" type="ORF">GALL_58390</name>
</gene>
<keyword evidence="1" id="KW-1133">Transmembrane helix</keyword>
<protein>
    <recommendedName>
        <fullName evidence="3">DUF3098 domain-containing protein</fullName>
    </recommendedName>
</protein>
<organism evidence="2">
    <name type="scientific">mine drainage metagenome</name>
    <dbReference type="NCBI Taxonomy" id="410659"/>
    <lineage>
        <taxon>unclassified sequences</taxon>
        <taxon>metagenomes</taxon>
        <taxon>ecological metagenomes</taxon>
    </lineage>
</organism>
<evidence type="ECO:0008006" key="3">
    <source>
        <dbReference type="Google" id="ProtNLM"/>
    </source>
</evidence>
<evidence type="ECO:0000313" key="2">
    <source>
        <dbReference type="EMBL" id="OIR12772.1"/>
    </source>
</evidence>
<feature type="transmembrane region" description="Helical" evidence="1">
    <location>
        <begin position="39"/>
        <end position="58"/>
    </location>
</feature>
<proteinExistence type="predicted"/>
<reference evidence="2" key="1">
    <citation type="submission" date="2016-10" db="EMBL/GenBank/DDBJ databases">
        <title>Sequence of Gallionella enrichment culture.</title>
        <authorList>
            <person name="Poehlein A."/>
            <person name="Muehling M."/>
            <person name="Daniel R."/>
        </authorList>
    </citation>
    <scope>NUCLEOTIDE SEQUENCE</scope>
</reference>
<feature type="transmembrane region" description="Helical" evidence="1">
    <location>
        <begin position="78"/>
        <end position="97"/>
    </location>
</feature>
<dbReference type="Pfam" id="PF11297">
    <property type="entry name" value="DUF3098"/>
    <property type="match status" value="1"/>
</dbReference>
<keyword evidence="1" id="KW-0812">Transmembrane</keyword>
<dbReference type="AlphaFoldDB" id="A0A1J5TGE1"/>
<accession>A0A1J5TGE1</accession>
<dbReference type="InterPro" id="IPR021448">
    <property type="entry name" value="DUF3098"/>
</dbReference>
<dbReference type="EMBL" id="MLJW01000016">
    <property type="protein sequence ID" value="OIR12772.1"/>
    <property type="molecule type" value="Genomic_DNA"/>
</dbReference>
<evidence type="ECO:0000256" key="1">
    <source>
        <dbReference type="SAM" id="Phobius"/>
    </source>
</evidence>
<sequence>MNYKLSTINQTSYIATLKKIIMSDKKQNTIEPLFGKDNYIWMAIGGVIIALGMFLMSGGKNQDPNTFDYNVVYSTTRVTVAPILIVFGLLVEVYAIFKRSKTAE</sequence>